<gene>
    <name evidence="5" type="primary">pilD</name>
    <name evidence="5" type="ORF">SMD44_p10148</name>
</gene>
<dbReference type="PRINTS" id="PR00864">
    <property type="entry name" value="PREPILNPTASE"/>
</dbReference>
<protein>
    <submittedName>
        <fullName evidence="5">Type IV peptidase</fullName>
    </submittedName>
</protein>
<evidence type="ECO:0000313" key="6">
    <source>
        <dbReference type="Proteomes" id="UP000195880"/>
    </source>
</evidence>
<dbReference type="PANTHER" id="PTHR30487:SF0">
    <property type="entry name" value="PREPILIN LEADER PEPTIDASE_N-METHYLTRANSFERASE-RELATED"/>
    <property type="match status" value="1"/>
</dbReference>
<feature type="transmembrane region" description="Helical" evidence="3">
    <location>
        <begin position="228"/>
        <end position="245"/>
    </location>
</feature>
<reference evidence="5 6" key="1">
    <citation type="submission" date="2017-10" db="EMBL/GenBank/DDBJ databases">
        <title>Streptomyces alboflavus Genome sequencing and assembly.</title>
        <authorList>
            <person name="Wang Y."/>
            <person name="Du B."/>
            <person name="Ding Y."/>
            <person name="Liu H."/>
            <person name="Hou Q."/>
            <person name="Liu K."/>
            <person name="Wang C."/>
            <person name="Yao L."/>
        </authorList>
    </citation>
    <scope>NUCLEOTIDE SEQUENCE [LARGE SCALE GENOMIC DNA]</scope>
    <source>
        <strain evidence="5 6">MDJK44</strain>
        <plasmid evidence="6">Plasmid pmdjk44.1</plasmid>
    </source>
</reference>
<keyword evidence="5" id="KW-0614">Plasmid</keyword>
<evidence type="ECO:0000256" key="2">
    <source>
        <dbReference type="RuleBase" id="RU003793"/>
    </source>
</evidence>
<evidence type="ECO:0000259" key="4">
    <source>
        <dbReference type="Pfam" id="PF01478"/>
    </source>
</evidence>
<keyword evidence="3" id="KW-0472">Membrane</keyword>
<feature type="transmembrane region" description="Helical" evidence="3">
    <location>
        <begin position="194"/>
        <end position="216"/>
    </location>
</feature>
<keyword evidence="6" id="KW-1185">Reference proteome</keyword>
<dbReference type="Pfam" id="PF01478">
    <property type="entry name" value="Peptidase_A24"/>
    <property type="match status" value="1"/>
</dbReference>
<dbReference type="GO" id="GO:0005886">
    <property type="term" value="C:plasma membrane"/>
    <property type="evidence" value="ECO:0007669"/>
    <property type="project" value="TreeGrafter"/>
</dbReference>
<dbReference type="AlphaFoldDB" id="A0A291W410"/>
<keyword evidence="3" id="KW-0812">Transmembrane</keyword>
<evidence type="ECO:0000313" key="5">
    <source>
        <dbReference type="EMBL" id="ATM24647.1"/>
    </source>
</evidence>
<dbReference type="GO" id="GO:0006465">
    <property type="term" value="P:signal peptide processing"/>
    <property type="evidence" value="ECO:0007669"/>
    <property type="project" value="TreeGrafter"/>
</dbReference>
<dbReference type="InterPro" id="IPR050882">
    <property type="entry name" value="Prepilin_peptidase/N-MTase"/>
</dbReference>
<evidence type="ECO:0000256" key="3">
    <source>
        <dbReference type="SAM" id="Phobius"/>
    </source>
</evidence>
<dbReference type="InterPro" id="IPR000045">
    <property type="entry name" value="Prepilin_IV_endopep_pep"/>
</dbReference>
<name>A0A291W410_9ACTN</name>
<geneLocation type="plasmid" evidence="6">
    <name>pmdjk44.1</name>
</geneLocation>
<dbReference type="Proteomes" id="UP000195880">
    <property type="component" value="Plasmid pMDJK44.1"/>
</dbReference>
<keyword evidence="3" id="KW-1133">Transmembrane helix</keyword>
<evidence type="ECO:0000256" key="1">
    <source>
        <dbReference type="ARBA" id="ARBA00005801"/>
    </source>
</evidence>
<proteinExistence type="inferred from homology"/>
<dbReference type="KEGG" id="salf:SMD44_p10148"/>
<dbReference type="InterPro" id="IPR014032">
    <property type="entry name" value="Peptidase_A24A_bac"/>
</dbReference>
<dbReference type="EMBL" id="CP023976">
    <property type="protein sequence ID" value="ATM24647.1"/>
    <property type="molecule type" value="Genomic_DNA"/>
</dbReference>
<feature type="transmembrane region" description="Helical" evidence="3">
    <location>
        <begin position="163"/>
        <end position="182"/>
    </location>
</feature>
<feature type="transmembrane region" description="Helical" evidence="3">
    <location>
        <begin position="91"/>
        <end position="113"/>
    </location>
</feature>
<accession>A0A291W410</accession>
<organism evidence="5 6">
    <name type="scientific">Streptomyces alboflavus</name>
    <dbReference type="NCBI Taxonomy" id="67267"/>
    <lineage>
        <taxon>Bacteria</taxon>
        <taxon>Bacillati</taxon>
        <taxon>Actinomycetota</taxon>
        <taxon>Actinomycetes</taxon>
        <taxon>Kitasatosporales</taxon>
        <taxon>Streptomycetaceae</taxon>
        <taxon>Streptomyces</taxon>
    </lineage>
</organism>
<feature type="domain" description="Prepilin type IV endopeptidase peptidase" evidence="4">
    <location>
        <begin position="118"/>
        <end position="214"/>
    </location>
</feature>
<dbReference type="PANTHER" id="PTHR30487">
    <property type="entry name" value="TYPE 4 PREPILIN-LIKE PROTEINS LEADER PEPTIDE-PROCESSING ENZYME"/>
    <property type="match status" value="1"/>
</dbReference>
<feature type="transmembrane region" description="Helical" evidence="3">
    <location>
        <begin position="133"/>
        <end position="151"/>
    </location>
</feature>
<dbReference type="Gene3D" id="1.20.120.1220">
    <property type="match status" value="1"/>
</dbReference>
<dbReference type="GO" id="GO:0004190">
    <property type="term" value="F:aspartic-type endopeptidase activity"/>
    <property type="evidence" value="ECO:0007669"/>
    <property type="project" value="InterPro"/>
</dbReference>
<sequence length="246" mass="25082">MPGLERHRLGAAVTTALTTTVALLAGLLAGTATRPVVFMNAVPTGVPLRRTCPDCGTLTRSAIRLLALPRGRCAVCRAPHSPALVPESMTAIMFALIAASGLTGWLAAAHYWVAATGTALILIDAQVHRLPNVLTLPAFIGTTVLLAGAALNGEHGSLPRALAAAAVLTSTFLLLTFGGVGLGDVKLAPTLGALLGWHSWAAAALGTLAMFVLAAAVNLLQGRTRGRIAFGPYMILGALGLSICVS</sequence>
<comment type="similarity">
    <text evidence="1 2">Belongs to the peptidase A24 family.</text>
</comment>